<evidence type="ECO:0000256" key="1">
    <source>
        <dbReference type="SAM" id="MobiDB-lite"/>
    </source>
</evidence>
<keyword evidence="3" id="KW-1185">Reference proteome</keyword>
<reference evidence="3" key="1">
    <citation type="submission" date="2024-07" db="EMBL/GenBank/DDBJ databases">
        <title>Two chromosome-level genome assemblies of Korean endemic species Abeliophyllum distichum and Forsythia ovata (Oleaceae).</title>
        <authorList>
            <person name="Jang H."/>
        </authorList>
    </citation>
    <scope>NUCLEOTIDE SEQUENCE [LARGE SCALE GENOMIC DNA]</scope>
</reference>
<dbReference type="Proteomes" id="UP001604277">
    <property type="component" value="Unassembled WGS sequence"/>
</dbReference>
<gene>
    <name evidence="2" type="ORF">Fot_45399</name>
</gene>
<feature type="region of interest" description="Disordered" evidence="1">
    <location>
        <begin position="80"/>
        <end position="112"/>
    </location>
</feature>
<feature type="compositionally biased region" description="Basic and acidic residues" evidence="1">
    <location>
        <begin position="99"/>
        <end position="112"/>
    </location>
</feature>
<feature type="compositionally biased region" description="Basic and acidic residues" evidence="1">
    <location>
        <begin position="1"/>
        <end position="10"/>
    </location>
</feature>
<accession>A0ABD1R6A5</accession>
<sequence>MVGHGEGGHRGRERKHGKGGSARQREDTLGGDGGQRRGSRAQQIGRNRELEQWGLEQECARQREETLAVEGGYTWKEETPAAMVIHGDGGQRRGARAQDIGRNREKRGRDCW</sequence>
<feature type="region of interest" description="Disordered" evidence="1">
    <location>
        <begin position="1"/>
        <end position="53"/>
    </location>
</feature>
<name>A0ABD1R6A5_9LAMI</name>
<comment type="caution">
    <text evidence="2">The sequence shown here is derived from an EMBL/GenBank/DDBJ whole genome shotgun (WGS) entry which is preliminary data.</text>
</comment>
<organism evidence="2 3">
    <name type="scientific">Forsythia ovata</name>
    <dbReference type="NCBI Taxonomy" id="205694"/>
    <lineage>
        <taxon>Eukaryota</taxon>
        <taxon>Viridiplantae</taxon>
        <taxon>Streptophyta</taxon>
        <taxon>Embryophyta</taxon>
        <taxon>Tracheophyta</taxon>
        <taxon>Spermatophyta</taxon>
        <taxon>Magnoliopsida</taxon>
        <taxon>eudicotyledons</taxon>
        <taxon>Gunneridae</taxon>
        <taxon>Pentapetalae</taxon>
        <taxon>asterids</taxon>
        <taxon>lamiids</taxon>
        <taxon>Lamiales</taxon>
        <taxon>Oleaceae</taxon>
        <taxon>Forsythieae</taxon>
        <taxon>Forsythia</taxon>
    </lineage>
</organism>
<evidence type="ECO:0000313" key="3">
    <source>
        <dbReference type="Proteomes" id="UP001604277"/>
    </source>
</evidence>
<dbReference type="EMBL" id="JBFOLJ010000013">
    <property type="protein sequence ID" value="KAL2483955.1"/>
    <property type="molecule type" value="Genomic_DNA"/>
</dbReference>
<dbReference type="AlphaFoldDB" id="A0ABD1R6A5"/>
<evidence type="ECO:0000313" key="2">
    <source>
        <dbReference type="EMBL" id="KAL2483955.1"/>
    </source>
</evidence>
<protein>
    <submittedName>
        <fullName evidence="2">Uncharacterized protein</fullName>
    </submittedName>
</protein>
<proteinExistence type="predicted"/>